<dbReference type="SUPFAM" id="SSF111352">
    <property type="entry name" value="Ammonium transporter"/>
    <property type="match status" value="1"/>
</dbReference>
<evidence type="ECO:0000256" key="3">
    <source>
        <dbReference type="ARBA" id="ARBA00022989"/>
    </source>
</evidence>
<dbReference type="GO" id="GO:0008519">
    <property type="term" value="F:ammonium channel activity"/>
    <property type="evidence" value="ECO:0007669"/>
    <property type="project" value="InterPro"/>
</dbReference>
<sequence length="541" mass="59125">MIMFTSLGVLVFAAILSEAAFISDKNKTSTLFQKLVVFMCAGIAYALVGFGLSEGKLMLGITSAFSESGTISANLLQGVMVSVLIGMFATNSIAERAQNLVYGGLALVVGIIIEPALNILLQPNALLTKMGFLDNQTISIQLAIAVIAFVSANQIGARLGKYQNDTVNALPSSNLYLIIFSVLLSWIGWPLFVQIVLEQRELADLHTKFFFVILLIPAINFFVALLISKIHYHYVDVVLVMHATSLGIISSASVGTQTNIVTLIATNILSVPLLFWFIEWLDKKAKIDDPSSIIAIFGISSLQVLILKMLFSNVSTSLGNNKLQWFIGSIVGYILLAIFVSVIAYISLKVISYSSRGTRLSTMEETVGKDSSIFHLPANFQGLPAVNYSKVPVMEQVDVEQVKPTLTVEEQDNPNKQFTDSSNTSTIRKFEILTNPNRFDRLVEELNAIGVAGMNVSNVTGFGVQKGHSSYYRGLEVDTNFLPKIKLEVVVNTISTTDMLQAIQRALYTGHVGDGKVFISTINHVIRVSTGEHDSQALEYE</sequence>
<dbReference type="Gene3D" id="3.30.70.120">
    <property type="match status" value="1"/>
</dbReference>
<evidence type="ECO:0000259" key="7">
    <source>
        <dbReference type="Pfam" id="PF00909"/>
    </source>
</evidence>
<dbReference type="InterPro" id="IPR002187">
    <property type="entry name" value="N-reg_PII"/>
</dbReference>
<dbReference type="GO" id="GO:0016020">
    <property type="term" value="C:membrane"/>
    <property type="evidence" value="ECO:0007669"/>
    <property type="project" value="UniProtKB-SubCell"/>
</dbReference>
<dbReference type="PROSITE" id="PS00638">
    <property type="entry name" value="PII_GLNB_CTER"/>
    <property type="match status" value="1"/>
</dbReference>
<feature type="transmembrane region" description="Helical" evidence="6">
    <location>
        <begin position="73"/>
        <end position="94"/>
    </location>
</feature>
<evidence type="ECO:0000313" key="9">
    <source>
        <dbReference type="Proteomes" id="UP000010296"/>
    </source>
</evidence>
<dbReference type="Proteomes" id="UP000010296">
    <property type="component" value="Unassembled WGS sequence"/>
</dbReference>
<evidence type="ECO:0000256" key="1">
    <source>
        <dbReference type="ARBA" id="ARBA00004141"/>
    </source>
</evidence>
<dbReference type="InterPro" id="IPR029020">
    <property type="entry name" value="Ammonium/urea_transptr"/>
</dbReference>
<proteinExistence type="inferred from homology"/>
<dbReference type="OrthoDB" id="9814202at2"/>
<feature type="transmembrane region" description="Helical" evidence="6">
    <location>
        <begin position="323"/>
        <end position="346"/>
    </location>
</feature>
<evidence type="ECO:0000256" key="4">
    <source>
        <dbReference type="ARBA" id="ARBA00023136"/>
    </source>
</evidence>
<evidence type="ECO:0000256" key="5">
    <source>
        <dbReference type="RuleBase" id="RU003936"/>
    </source>
</evidence>
<feature type="transmembrane region" description="Helical" evidence="6">
    <location>
        <begin position="35"/>
        <end position="52"/>
    </location>
</feature>
<dbReference type="PROSITE" id="PS51343">
    <property type="entry name" value="PII_GLNB_DOM"/>
    <property type="match status" value="1"/>
</dbReference>
<dbReference type="HOGENOM" id="CLU_000445_33_1_9"/>
<dbReference type="GO" id="GO:0005829">
    <property type="term" value="C:cytosol"/>
    <property type="evidence" value="ECO:0007669"/>
    <property type="project" value="TreeGrafter"/>
</dbReference>
<dbReference type="Pfam" id="PF00543">
    <property type="entry name" value="P-II"/>
    <property type="match status" value="1"/>
</dbReference>
<accession>E6LDE7</accession>
<keyword evidence="2 6" id="KW-0812">Transmembrane</keyword>
<gene>
    <name evidence="8" type="primary">ihfA</name>
    <name evidence="8" type="ORF">HMPREF9088_0387</name>
</gene>
<feature type="transmembrane region" description="Helical" evidence="6">
    <location>
        <begin position="260"/>
        <end position="281"/>
    </location>
</feature>
<comment type="similarity">
    <text evidence="5">Belongs to the P(II) protein family.</text>
</comment>
<dbReference type="GO" id="GO:0006808">
    <property type="term" value="P:regulation of nitrogen utilization"/>
    <property type="evidence" value="ECO:0007669"/>
    <property type="project" value="InterPro"/>
</dbReference>
<dbReference type="SUPFAM" id="SSF54913">
    <property type="entry name" value="GlnB-like"/>
    <property type="match status" value="1"/>
</dbReference>
<evidence type="ECO:0000256" key="2">
    <source>
        <dbReference type="ARBA" id="ARBA00022692"/>
    </source>
</evidence>
<feature type="transmembrane region" description="Helical" evidence="6">
    <location>
        <begin position="175"/>
        <end position="197"/>
    </location>
</feature>
<dbReference type="InterPro" id="IPR017918">
    <property type="entry name" value="N-reg_PII_CS"/>
</dbReference>
<keyword evidence="3 6" id="KW-1133">Transmembrane helix</keyword>
<reference evidence="8 9" key="1">
    <citation type="submission" date="2010-12" db="EMBL/GenBank/DDBJ databases">
        <authorList>
            <person name="Muzny D."/>
            <person name="Qin X."/>
            <person name="Deng J."/>
            <person name="Jiang H."/>
            <person name="Liu Y."/>
            <person name="Qu J."/>
            <person name="Song X.-Z."/>
            <person name="Zhang L."/>
            <person name="Thornton R."/>
            <person name="Coyle M."/>
            <person name="Francisco L."/>
            <person name="Jackson L."/>
            <person name="Javaid M."/>
            <person name="Korchina V."/>
            <person name="Kovar C."/>
            <person name="Mata R."/>
            <person name="Mathew T."/>
            <person name="Ngo R."/>
            <person name="Nguyen L."/>
            <person name="Nguyen N."/>
            <person name="Okwuonu G."/>
            <person name="Ongeri F."/>
            <person name="Pham C."/>
            <person name="Simmons D."/>
            <person name="Wilczek-Boney K."/>
            <person name="Hale W."/>
            <person name="Jakkamsetti A."/>
            <person name="Pham P."/>
            <person name="Ruth R."/>
            <person name="San Lucas F."/>
            <person name="Warren J."/>
            <person name="Zhang J."/>
            <person name="Zhao Z."/>
            <person name="Zhou C."/>
            <person name="Zhu D."/>
            <person name="Lee S."/>
            <person name="Bess C."/>
            <person name="Blankenburg K."/>
            <person name="Forbes L."/>
            <person name="Fu Q."/>
            <person name="Gubbala S."/>
            <person name="Hirani K."/>
            <person name="Jayaseelan J.C."/>
            <person name="Lara F."/>
            <person name="Munidasa M."/>
            <person name="Palculict T."/>
            <person name="Patil S."/>
            <person name="Pu L.-L."/>
            <person name="Saada N."/>
            <person name="Tang L."/>
            <person name="Weissenberger G."/>
            <person name="Zhu Y."/>
            <person name="Hemphill L."/>
            <person name="Shang Y."/>
            <person name="Youmans B."/>
            <person name="Ayvaz T."/>
            <person name="Ross M."/>
            <person name="Santibanez J."/>
            <person name="Aqrawi P."/>
            <person name="Gross S."/>
            <person name="Joshi V."/>
            <person name="Fowler G."/>
            <person name="Nazareth L."/>
            <person name="Reid J."/>
            <person name="Worley K."/>
            <person name="Petrosino J."/>
            <person name="Highlander S."/>
            <person name="Gibbs R."/>
        </authorList>
    </citation>
    <scope>NUCLEOTIDE SEQUENCE [LARGE SCALE GENOMIC DNA]</scope>
    <source>
        <strain evidence="9">DSM 15952 / CCUG 50447 / LMG 22039 / TP 1.5</strain>
    </source>
</reference>
<dbReference type="eggNOG" id="COG0347">
    <property type="taxonomic scope" value="Bacteria"/>
</dbReference>
<dbReference type="Gene3D" id="1.10.3430.10">
    <property type="entry name" value="Ammonium transporter AmtB like domains"/>
    <property type="match status" value="1"/>
</dbReference>
<dbReference type="STRING" id="888064.HMPREF9088_0387"/>
<protein>
    <submittedName>
        <fullName evidence="8">Nitrogen regulatory protein P-II</fullName>
    </submittedName>
</protein>
<dbReference type="SMART" id="SM00938">
    <property type="entry name" value="P-II"/>
    <property type="match status" value="1"/>
</dbReference>
<dbReference type="GO" id="GO:0005524">
    <property type="term" value="F:ATP binding"/>
    <property type="evidence" value="ECO:0007669"/>
    <property type="project" value="TreeGrafter"/>
</dbReference>
<dbReference type="PANTHER" id="PTHR30115:SF11">
    <property type="entry name" value="NITROGEN REGULATORY PROTEIN P-II HOMOLOG"/>
    <property type="match status" value="1"/>
</dbReference>
<feature type="transmembrane region" description="Helical" evidence="6">
    <location>
        <begin position="100"/>
        <end position="121"/>
    </location>
</feature>
<dbReference type="PANTHER" id="PTHR30115">
    <property type="entry name" value="NITROGEN REGULATORY PROTEIN P-II"/>
    <property type="match status" value="1"/>
</dbReference>
<evidence type="ECO:0000256" key="6">
    <source>
        <dbReference type="SAM" id="Phobius"/>
    </source>
</evidence>
<dbReference type="EMBL" id="AEPV01000012">
    <property type="protein sequence ID" value="EFU74821.1"/>
    <property type="molecule type" value="Genomic_DNA"/>
</dbReference>
<feature type="domain" description="Ammonium transporter AmtB-like" evidence="7">
    <location>
        <begin position="2"/>
        <end position="372"/>
    </location>
</feature>
<dbReference type="Pfam" id="PF00909">
    <property type="entry name" value="Ammonium_transp"/>
    <property type="match status" value="1"/>
</dbReference>
<dbReference type="GO" id="GO:0030234">
    <property type="term" value="F:enzyme regulator activity"/>
    <property type="evidence" value="ECO:0007669"/>
    <property type="project" value="InterPro"/>
</dbReference>
<dbReference type="PRINTS" id="PR00340">
    <property type="entry name" value="PIIGLNB"/>
</dbReference>
<dbReference type="InterPro" id="IPR024041">
    <property type="entry name" value="NH4_transpt_AmtB-like_dom"/>
</dbReference>
<feature type="transmembrane region" description="Helical" evidence="6">
    <location>
        <begin position="293"/>
        <end position="311"/>
    </location>
</feature>
<evidence type="ECO:0000313" key="8">
    <source>
        <dbReference type="EMBL" id="EFU74821.1"/>
    </source>
</evidence>
<dbReference type="InterPro" id="IPR011322">
    <property type="entry name" value="N-reg_PII-like_a/b"/>
</dbReference>
<dbReference type="RefSeq" id="WP_007207408.1">
    <property type="nucleotide sequence ID" value="NZ_GL622241.1"/>
</dbReference>
<feature type="transmembrane region" description="Helical" evidence="6">
    <location>
        <begin position="209"/>
        <end position="232"/>
    </location>
</feature>
<comment type="caution">
    <text evidence="8">The sequence shown here is derived from an EMBL/GenBank/DDBJ whole genome shotgun (WGS) entry which is preliminary data.</text>
</comment>
<comment type="subcellular location">
    <subcellularLocation>
        <location evidence="1">Membrane</location>
        <topology evidence="1">Multi-pass membrane protein</topology>
    </subcellularLocation>
</comment>
<dbReference type="AlphaFoldDB" id="E6LDE7"/>
<keyword evidence="9" id="KW-1185">Reference proteome</keyword>
<keyword evidence="4 6" id="KW-0472">Membrane</keyword>
<dbReference type="InterPro" id="IPR015867">
    <property type="entry name" value="N-reg_PII/ATP_PRibTrfase_C"/>
</dbReference>
<name>E6LDE7_ENTI1</name>
<feature type="transmembrane region" description="Helical" evidence="6">
    <location>
        <begin position="133"/>
        <end position="155"/>
    </location>
</feature>
<organism evidence="8 9">
    <name type="scientific">Enterococcus italicus (strain DSM 15952 / CCUG 50447 / LMG 22039 / TP 1.5)</name>
    <dbReference type="NCBI Taxonomy" id="888064"/>
    <lineage>
        <taxon>Bacteria</taxon>
        <taxon>Bacillati</taxon>
        <taxon>Bacillota</taxon>
        <taxon>Bacilli</taxon>
        <taxon>Lactobacillales</taxon>
        <taxon>Enterococcaceae</taxon>
        <taxon>Enterococcus</taxon>
    </lineage>
</organism>